<evidence type="ECO:0000259" key="8">
    <source>
        <dbReference type="PROSITE" id="PS51515"/>
    </source>
</evidence>
<dbReference type="OrthoDB" id="540004at2759"/>
<evidence type="ECO:0000256" key="5">
    <source>
        <dbReference type="PROSITE-ProRule" id="PRU00848"/>
    </source>
</evidence>
<feature type="region of interest" description="Disordered" evidence="7">
    <location>
        <begin position="102"/>
        <end position="126"/>
    </location>
</feature>
<evidence type="ECO:0000256" key="1">
    <source>
        <dbReference type="ARBA" id="ARBA00008361"/>
    </source>
</evidence>
<dbReference type="PROSITE" id="PS51515">
    <property type="entry name" value="BIN3_SAM"/>
    <property type="match status" value="1"/>
</dbReference>
<evidence type="ECO:0000313" key="9">
    <source>
        <dbReference type="EMBL" id="KAF1988759.1"/>
    </source>
</evidence>
<dbReference type="Pfam" id="PF06859">
    <property type="entry name" value="Bin3"/>
    <property type="match status" value="1"/>
</dbReference>
<dbReference type="InterPro" id="IPR024160">
    <property type="entry name" value="BIN3_SAM-bd_dom"/>
</dbReference>
<dbReference type="EC" id="2.1.1.-" evidence="6"/>
<accession>A0A6G1H6Y1</accession>
<dbReference type="InterPro" id="IPR029063">
    <property type="entry name" value="SAM-dependent_MTases_sf"/>
</dbReference>
<evidence type="ECO:0000256" key="6">
    <source>
        <dbReference type="RuleBase" id="RU367087"/>
    </source>
</evidence>
<dbReference type="CDD" id="cd02440">
    <property type="entry name" value="AdoMet_MTases"/>
    <property type="match status" value="1"/>
</dbReference>
<keyword evidence="4 5" id="KW-0949">S-adenosyl-L-methionine</keyword>
<proteinExistence type="inferred from homology"/>
<protein>
    <recommendedName>
        <fullName evidence="6">RNA methyltransferase</fullName>
        <ecNumber evidence="6">2.1.1.-</ecNumber>
    </recommendedName>
</protein>
<dbReference type="PANTHER" id="PTHR12315:SF0">
    <property type="entry name" value="7SK SNRNA METHYLPHOSPHATE CAPPING ENZYME"/>
    <property type="match status" value="1"/>
</dbReference>
<dbReference type="GO" id="GO:0040031">
    <property type="term" value="P:snRNA modification"/>
    <property type="evidence" value="ECO:0007669"/>
    <property type="project" value="TreeGrafter"/>
</dbReference>
<evidence type="ECO:0000256" key="3">
    <source>
        <dbReference type="ARBA" id="ARBA00022679"/>
    </source>
</evidence>
<dbReference type="Proteomes" id="UP000800041">
    <property type="component" value="Unassembled WGS sequence"/>
</dbReference>
<keyword evidence="10" id="KW-1185">Reference proteome</keyword>
<keyword evidence="2 6" id="KW-0489">Methyltransferase</keyword>
<dbReference type="GO" id="GO:0008173">
    <property type="term" value="F:RNA methyltransferase activity"/>
    <property type="evidence" value="ECO:0007669"/>
    <property type="project" value="UniProtKB-UniRule"/>
</dbReference>
<evidence type="ECO:0000256" key="2">
    <source>
        <dbReference type="ARBA" id="ARBA00022603"/>
    </source>
</evidence>
<dbReference type="SUPFAM" id="SSF53335">
    <property type="entry name" value="S-adenosyl-L-methionine-dependent methyltransferases"/>
    <property type="match status" value="1"/>
</dbReference>
<dbReference type="GO" id="GO:0032259">
    <property type="term" value="P:methylation"/>
    <property type="evidence" value="ECO:0007669"/>
    <property type="project" value="UniProtKB-KW"/>
</dbReference>
<evidence type="ECO:0000256" key="4">
    <source>
        <dbReference type="ARBA" id="ARBA00022691"/>
    </source>
</evidence>
<dbReference type="EMBL" id="ML977147">
    <property type="protein sequence ID" value="KAF1988759.1"/>
    <property type="molecule type" value="Genomic_DNA"/>
</dbReference>
<evidence type="ECO:0000256" key="7">
    <source>
        <dbReference type="SAM" id="MobiDB-lite"/>
    </source>
</evidence>
<reference evidence="9" key="1">
    <citation type="journal article" date="2020" name="Stud. Mycol.">
        <title>101 Dothideomycetes genomes: a test case for predicting lifestyles and emergence of pathogens.</title>
        <authorList>
            <person name="Haridas S."/>
            <person name="Albert R."/>
            <person name="Binder M."/>
            <person name="Bloem J."/>
            <person name="Labutti K."/>
            <person name="Salamov A."/>
            <person name="Andreopoulos B."/>
            <person name="Baker S."/>
            <person name="Barry K."/>
            <person name="Bills G."/>
            <person name="Bluhm B."/>
            <person name="Cannon C."/>
            <person name="Castanera R."/>
            <person name="Culley D."/>
            <person name="Daum C."/>
            <person name="Ezra D."/>
            <person name="Gonzalez J."/>
            <person name="Henrissat B."/>
            <person name="Kuo A."/>
            <person name="Liang C."/>
            <person name="Lipzen A."/>
            <person name="Lutzoni F."/>
            <person name="Magnuson J."/>
            <person name="Mondo S."/>
            <person name="Nolan M."/>
            <person name="Ohm R."/>
            <person name="Pangilinan J."/>
            <person name="Park H.-J."/>
            <person name="Ramirez L."/>
            <person name="Alfaro M."/>
            <person name="Sun H."/>
            <person name="Tritt A."/>
            <person name="Yoshinaga Y."/>
            <person name="Zwiers L.-H."/>
            <person name="Turgeon B."/>
            <person name="Goodwin S."/>
            <person name="Spatafora J."/>
            <person name="Crous P."/>
            <person name="Grigoriev I."/>
        </authorList>
    </citation>
    <scope>NUCLEOTIDE SEQUENCE</scope>
    <source>
        <strain evidence="9">CBS 113979</strain>
    </source>
</reference>
<keyword evidence="3 6" id="KW-0808">Transferase</keyword>
<feature type="domain" description="Bin3-type SAM" evidence="8">
    <location>
        <begin position="156"/>
        <end position="354"/>
    </location>
</feature>
<organism evidence="9 10">
    <name type="scientific">Aulographum hederae CBS 113979</name>
    <dbReference type="NCBI Taxonomy" id="1176131"/>
    <lineage>
        <taxon>Eukaryota</taxon>
        <taxon>Fungi</taxon>
        <taxon>Dikarya</taxon>
        <taxon>Ascomycota</taxon>
        <taxon>Pezizomycotina</taxon>
        <taxon>Dothideomycetes</taxon>
        <taxon>Pleosporomycetidae</taxon>
        <taxon>Aulographales</taxon>
        <taxon>Aulographaceae</taxon>
    </lineage>
</organism>
<dbReference type="PANTHER" id="PTHR12315">
    <property type="entry name" value="BICOID-INTERACTING PROTEIN RELATED"/>
    <property type="match status" value="1"/>
</dbReference>
<dbReference type="InterPro" id="IPR039772">
    <property type="entry name" value="Bin3-like"/>
</dbReference>
<sequence>MTASCQRLIQGAGSEEIEEEGVSYGSFHACSARTRKTHLVQYTAFDRGILQDARGALHSEDMTKFVTDEMKGETRERHQNLVVELSRRWLSSECSTNITSTLNMSSQTDTKEEHTGSGGNAETIPISKEARNKLNHEAHRFGNYKSYYTHFRSPSIPDPRLVQLEPLVRGKRILDLGCNSGKLTLELAAHFDAEKAVGVDLDPYLISQANNAHGLVMRELPSSRADAVSFELFDFATTRPYSGSAKGESWDVVLLLSVLKWVHLNNSDQVLLDLFAYLLSIVVPGGYLVIEPQDWDNYKRAVKKCPSLKPTFRTLKIQPPFTEELKQAGWTRVDGWERDEFGFERSMHIWRKPL</sequence>
<dbReference type="GO" id="GO:0017069">
    <property type="term" value="F:snRNA binding"/>
    <property type="evidence" value="ECO:0007669"/>
    <property type="project" value="TreeGrafter"/>
</dbReference>
<dbReference type="InterPro" id="IPR010675">
    <property type="entry name" value="Bin3_C"/>
</dbReference>
<evidence type="ECO:0000313" key="10">
    <source>
        <dbReference type="Proteomes" id="UP000800041"/>
    </source>
</evidence>
<gene>
    <name evidence="9" type="ORF">K402DRAFT_427352</name>
</gene>
<dbReference type="GO" id="GO:0008171">
    <property type="term" value="F:O-methyltransferase activity"/>
    <property type="evidence" value="ECO:0007669"/>
    <property type="project" value="UniProtKB-UniRule"/>
</dbReference>
<dbReference type="AlphaFoldDB" id="A0A6G1H6Y1"/>
<comment type="similarity">
    <text evidence="1 6">Belongs to the methyltransferase superfamily.</text>
</comment>
<dbReference type="Gene3D" id="3.40.50.150">
    <property type="entry name" value="Vaccinia Virus protein VP39"/>
    <property type="match status" value="1"/>
</dbReference>
<name>A0A6G1H6Y1_9PEZI</name>